<feature type="region of interest" description="Disordered" evidence="1">
    <location>
        <begin position="59"/>
        <end position="124"/>
    </location>
</feature>
<gene>
    <name evidence="2" type="ORF">PCL_08070</name>
</gene>
<accession>A0A2U3EJQ9</accession>
<feature type="region of interest" description="Disordered" evidence="1">
    <location>
        <begin position="1"/>
        <end position="23"/>
    </location>
</feature>
<comment type="caution">
    <text evidence="2">The sequence shown here is derived from an EMBL/GenBank/DDBJ whole genome shotgun (WGS) entry which is preliminary data.</text>
</comment>
<feature type="compositionally biased region" description="Basic and acidic residues" evidence="1">
    <location>
        <begin position="1"/>
        <end position="11"/>
    </location>
</feature>
<evidence type="ECO:0000313" key="3">
    <source>
        <dbReference type="Proteomes" id="UP000245956"/>
    </source>
</evidence>
<dbReference type="EMBL" id="LCWV01000003">
    <property type="protein sequence ID" value="PWI74756.1"/>
    <property type="molecule type" value="Genomic_DNA"/>
</dbReference>
<feature type="region of interest" description="Disordered" evidence="1">
    <location>
        <begin position="198"/>
        <end position="224"/>
    </location>
</feature>
<proteinExistence type="predicted"/>
<dbReference type="AlphaFoldDB" id="A0A2U3EJQ9"/>
<feature type="compositionally biased region" description="Basic and acidic residues" evidence="1">
    <location>
        <begin position="86"/>
        <end position="95"/>
    </location>
</feature>
<evidence type="ECO:0000313" key="2">
    <source>
        <dbReference type="EMBL" id="PWI74756.1"/>
    </source>
</evidence>
<organism evidence="2 3">
    <name type="scientific">Purpureocillium lilacinum</name>
    <name type="common">Paecilomyces lilacinus</name>
    <dbReference type="NCBI Taxonomy" id="33203"/>
    <lineage>
        <taxon>Eukaryota</taxon>
        <taxon>Fungi</taxon>
        <taxon>Dikarya</taxon>
        <taxon>Ascomycota</taxon>
        <taxon>Pezizomycotina</taxon>
        <taxon>Sordariomycetes</taxon>
        <taxon>Hypocreomycetidae</taxon>
        <taxon>Hypocreales</taxon>
        <taxon>Ophiocordycipitaceae</taxon>
        <taxon>Purpureocillium</taxon>
    </lineage>
</organism>
<evidence type="ECO:0000256" key="1">
    <source>
        <dbReference type="SAM" id="MobiDB-lite"/>
    </source>
</evidence>
<sequence length="319" mass="34032">MHGNRERDKRHTTSPQSNASLEQHLPKEMVATMSFSPTWEAPELAMSALRRAPPIAPMPGPAALGSSSGYGGALRNPLSGAQSRNVQERIAHHAEAPSPAARPRTGGHALPPSPLCHETTDERTSAAGWLGRRIRRNEAGLAPSTPCAKLAPMGGGAFAGLWAGSDAVAGVLGNAFTLGPTVVVTLCTGAEDTCIARPPPLSPVRRTHHSLKHSTATANPSRLPRGCPYPRKPSLYLTTLIILFRALRVLLLTLWTRSRPRQSPKRHPAQTPMIAASEASQGRARHMALVTPPPPPRSPVLCWLASRFCLSAADDKLTQ</sequence>
<dbReference type="Proteomes" id="UP000245956">
    <property type="component" value="Unassembled WGS sequence"/>
</dbReference>
<reference evidence="2 3" key="1">
    <citation type="journal article" date="2016" name="Front. Microbiol.">
        <title>Genome and transcriptome sequences reveal the specific parasitism of the nematophagous Purpureocillium lilacinum 36-1.</title>
        <authorList>
            <person name="Xie J."/>
            <person name="Li S."/>
            <person name="Mo C."/>
            <person name="Xiao X."/>
            <person name="Peng D."/>
            <person name="Wang G."/>
            <person name="Xiao Y."/>
        </authorList>
    </citation>
    <scope>NUCLEOTIDE SEQUENCE [LARGE SCALE GENOMIC DNA]</scope>
    <source>
        <strain evidence="2 3">36-1</strain>
    </source>
</reference>
<name>A0A2U3EJQ9_PURLI</name>
<protein>
    <submittedName>
        <fullName evidence="2">Uncharacterized protein</fullName>
    </submittedName>
</protein>